<dbReference type="Pfam" id="PF03466">
    <property type="entry name" value="LysR_substrate"/>
    <property type="match status" value="1"/>
</dbReference>
<name>A0ABY0INX1_9RHOO</name>
<dbReference type="PANTHER" id="PTHR30126:SF40">
    <property type="entry name" value="HTH-TYPE TRANSCRIPTIONAL REGULATOR GLTR"/>
    <property type="match status" value="1"/>
</dbReference>
<dbReference type="Pfam" id="PF00126">
    <property type="entry name" value="HTH_1"/>
    <property type="match status" value="1"/>
</dbReference>
<dbReference type="PROSITE" id="PS50931">
    <property type="entry name" value="HTH_LYSR"/>
    <property type="match status" value="1"/>
</dbReference>
<accession>A0ABY0INX1</accession>
<dbReference type="PRINTS" id="PR00039">
    <property type="entry name" value="HTHLYSR"/>
</dbReference>
<dbReference type="CDD" id="cd08442">
    <property type="entry name" value="PBP2_YofA_SoxR_like"/>
    <property type="match status" value="1"/>
</dbReference>
<keyword evidence="7" id="KW-1185">Reference proteome</keyword>
<evidence type="ECO:0000259" key="5">
    <source>
        <dbReference type="PROSITE" id="PS50931"/>
    </source>
</evidence>
<evidence type="ECO:0000256" key="4">
    <source>
        <dbReference type="ARBA" id="ARBA00023163"/>
    </source>
</evidence>
<dbReference type="InterPro" id="IPR036388">
    <property type="entry name" value="WH-like_DNA-bd_sf"/>
</dbReference>
<dbReference type="InterPro" id="IPR005119">
    <property type="entry name" value="LysR_subst-bd"/>
</dbReference>
<gene>
    <name evidence="6" type="ORF">EV678_0051</name>
</gene>
<comment type="similarity">
    <text evidence="1">Belongs to the LysR transcriptional regulatory family.</text>
</comment>
<dbReference type="SUPFAM" id="SSF46785">
    <property type="entry name" value="Winged helix' DNA-binding domain"/>
    <property type="match status" value="1"/>
</dbReference>
<organism evidence="6 7">
    <name type="scientific">Azospira oryzae</name>
    <dbReference type="NCBI Taxonomy" id="146939"/>
    <lineage>
        <taxon>Bacteria</taxon>
        <taxon>Pseudomonadati</taxon>
        <taxon>Pseudomonadota</taxon>
        <taxon>Betaproteobacteria</taxon>
        <taxon>Rhodocyclales</taxon>
        <taxon>Rhodocyclaceae</taxon>
        <taxon>Azospira</taxon>
    </lineage>
</organism>
<proteinExistence type="inferred from homology"/>
<dbReference type="InterPro" id="IPR036390">
    <property type="entry name" value="WH_DNA-bd_sf"/>
</dbReference>
<dbReference type="SUPFAM" id="SSF53850">
    <property type="entry name" value="Periplasmic binding protein-like II"/>
    <property type="match status" value="1"/>
</dbReference>
<dbReference type="Proteomes" id="UP000292136">
    <property type="component" value="Unassembled WGS sequence"/>
</dbReference>
<keyword evidence="3" id="KW-0238">DNA-binding</keyword>
<dbReference type="InterPro" id="IPR000847">
    <property type="entry name" value="LysR_HTH_N"/>
</dbReference>
<sequence length="294" mass="31658">MELADLHIFRTVVAEGGITRAAVRLNRVQSNVTTRVRQLEADLGVELFVREGRRLNLSAAGRQLLAYAERLLDLAEEARHAVQDATPRGRLRLGSMESTAAVRLPGPLAGFHRAYPEVRLELSTGDTRRLVAQVLAGELDACLVAEPVDDPRLEKRALFEEELVIVTEAGHGPVHSARDLAASTIITFAPGCAYRKRLEDWLARDGILAERVVEVSSYHAILGCLVAGMGVALLPRAVLENYPGADLLAAHPLPGRSGLVNTVALWRRGAAIPAVSALVEQLAGSVDQSLEQAA</sequence>
<dbReference type="PANTHER" id="PTHR30126">
    <property type="entry name" value="HTH-TYPE TRANSCRIPTIONAL REGULATOR"/>
    <property type="match status" value="1"/>
</dbReference>
<dbReference type="EMBL" id="SHKM01000001">
    <property type="protein sequence ID" value="RZT89271.1"/>
    <property type="molecule type" value="Genomic_DNA"/>
</dbReference>
<keyword evidence="2" id="KW-0805">Transcription regulation</keyword>
<evidence type="ECO:0000256" key="1">
    <source>
        <dbReference type="ARBA" id="ARBA00009437"/>
    </source>
</evidence>
<comment type="caution">
    <text evidence="6">The sequence shown here is derived from an EMBL/GenBank/DDBJ whole genome shotgun (WGS) entry which is preliminary data.</text>
</comment>
<keyword evidence="4" id="KW-0804">Transcription</keyword>
<evidence type="ECO:0000313" key="6">
    <source>
        <dbReference type="EMBL" id="RZT89271.1"/>
    </source>
</evidence>
<evidence type="ECO:0000256" key="3">
    <source>
        <dbReference type="ARBA" id="ARBA00023125"/>
    </source>
</evidence>
<evidence type="ECO:0000313" key="7">
    <source>
        <dbReference type="Proteomes" id="UP000292136"/>
    </source>
</evidence>
<dbReference type="Gene3D" id="1.10.10.10">
    <property type="entry name" value="Winged helix-like DNA-binding domain superfamily/Winged helix DNA-binding domain"/>
    <property type="match status" value="1"/>
</dbReference>
<dbReference type="Gene3D" id="3.40.190.290">
    <property type="match status" value="1"/>
</dbReference>
<feature type="domain" description="HTH lysR-type" evidence="5">
    <location>
        <begin position="1"/>
        <end position="58"/>
    </location>
</feature>
<reference evidence="6 7" key="1">
    <citation type="submission" date="2019-02" db="EMBL/GenBank/DDBJ databases">
        <title>Genomic Encyclopedia of Type Strains, Phase IV (KMG-IV): sequencing the most valuable type-strain genomes for metagenomic binning, comparative biology and taxonomic classification.</title>
        <authorList>
            <person name="Goeker M."/>
        </authorList>
    </citation>
    <scope>NUCLEOTIDE SEQUENCE [LARGE SCALE GENOMIC DNA]</scope>
    <source>
        <strain evidence="6 7">DSM 21223</strain>
    </source>
</reference>
<dbReference type="RefSeq" id="WP_130458085.1">
    <property type="nucleotide sequence ID" value="NZ_SHKM01000001.1"/>
</dbReference>
<protein>
    <submittedName>
        <fullName evidence="6">LysR family transcriptional regulator</fullName>
    </submittedName>
</protein>
<evidence type="ECO:0000256" key="2">
    <source>
        <dbReference type="ARBA" id="ARBA00023015"/>
    </source>
</evidence>